<dbReference type="EMBL" id="BARS01042584">
    <property type="protein sequence ID" value="GAG30410.1"/>
    <property type="molecule type" value="Genomic_DNA"/>
</dbReference>
<dbReference type="GO" id="GO:0019843">
    <property type="term" value="F:rRNA binding"/>
    <property type="evidence" value="ECO:0007669"/>
    <property type="project" value="InterPro"/>
</dbReference>
<feature type="non-terminal residue" evidence="1">
    <location>
        <position position="54"/>
    </location>
</feature>
<accession>X0WIA8</accession>
<gene>
    <name evidence="1" type="ORF">S01H1_64593</name>
</gene>
<dbReference type="AlphaFoldDB" id="X0WIA8"/>
<dbReference type="InterPro" id="IPR036789">
    <property type="entry name" value="Ribosomal_uL6-like_a/b-dom_sf"/>
</dbReference>
<proteinExistence type="predicted"/>
<comment type="caution">
    <text evidence="1">The sequence shown here is derived from an EMBL/GenBank/DDBJ whole genome shotgun (WGS) entry which is preliminary data.</text>
</comment>
<dbReference type="GO" id="GO:0005840">
    <property type="term" value="C:ribosome"/>
    <property type="evidence" value="ECO:0007669"/>
    <property type="project" value="InterPro"/>
</dbReference>
<protein>
    <submittedName>
        <fullName evidence="1">Uncharacterized protein</fullName>
    </submittedName>
</protein>
<dbReference type="SUPFAM" id="SSF56053">
    <property type="entry name" value="Ribosomal protein L6"/>
    <property type="match status" value="1"/>
</dbReference>
<reference evidence="1" key="1">
    <citation type="journal article" date="2014" name="Front. Microbiol.">
        <title>High frequency of phylogenetically diverse reductive dehalogenase-homologous genes in deep subseafloor sedimentary metagenomes.</title>
        <authorList>
            <person name="Kawai M."/>
            <person name="Futagami T."/>
            <person name="Toyoda A."/>
            <person name="Takaki Y."/>
            <person name="Nishi S."/>
            <person name="Hori S."/>
            <person name="Arai W."/>
            <person name="Tsubouchi T."/>
            <person name="Morono Y."/>
            <person name="Uchiyama I."/>
            <person name="Ito T."/>
            <person name="Fujiyama A."/>
            <person name="Inagaki F."/>
            <person name="Takami H."/>
        </authorList>
    </citation>
    <scope>NUCLEOTIDE SEQUENCE</scope>
    <source>
        <strain evidence="1">Expedition CK06-06</strain>
    </source>
</reference>
<dbReference type="Gene3D" id="3.90.930.12">
    <property type="entry name" value="Ribosomal protein L6, alpha-beta domain"/>
    <property type="match status" value="1"/>
</dbReference>
<sequence length="54" mass="5968">MSRLGKLPIKLPNGAQAKVENDFIVVKGVKGELKQKLHDLVKVDISDKEIKISV</sequence>
<dbReference type="GO" id="GO:0003735">
    <property type="term" value="F:structural constituent of ribosome"/>
    <property type="evidence" value="ECO:0007669"/>
    <property type="project" value="InterPro"/>
</dbReference>
<organism evidence="1">
    <name type="scientific">marine sediment metagenome</name>
    <dbReference type="NCBI Taxonomy" id="412755"/>
    <lineage>
        <taxon>unclassified sequences</taxon>
        <taxon>metagenomes</taxon>
        <taxon>ecological metagenomes</taxon>
    </lineage>
</organism>
<evidence type="ECO:0000313" key="1">
    <source>
        <dbReference type="EMBL" id="GAG30410.1"/>
    </source>
</evidence>
<dbReference type="GO" id="GO:0006412">
    <property type="term" value="P:translation"/>
    <property type="evidence" value="ECO:0007669"/>
    <property type="project" value="InterPro"/>
</dbReference>
<name>X0WIA8_9ZZZZ</name>